<evidence type="ECO:0000313" key="9">
    <source>
        <dbReference type="EMBL" id="SLM12078.1"/>
    </source>
</evidence>
<dbReference type="SMART" id="SM01160">
    <property type="entry name" value="DUF1751"/>
    <property type="match status" value="1"/>
</dbReference>
<evidence type="ECO:0000259" key="8">
    <source>
        <dbReference type="Pfam" id="PF01694"/>
    </source>
</evidence>
<comment type="similarity">
    <text evidence="2">Belongs to the peptidase S54 family.</text>
</comment>
<feature type="transmembrane region" description="Helical" evidence="7">
    <location>
        <begin position="20"/>
        <end position="39"/>
    </location>
</feature>
<feature type="domain" description="Peptidase S54 rhomboid" evidence="8">
    <location>
        <begin position="55"/>
        <end position="195"/>
    </location>
</feature>
<keyword evidence="5 7" id="KW-1133">Transmembrane helix</keyword>
<sequence length="210" mass="23266">MQTNSILRRPFRFRFFNATLYLIAANVLIFALGYVWPMVTYALALSPQAVMAGWVWQVFTYMFAHANLTHLLVNMLGLFFFGTPVERTLGSLEFLLYYLLSGTFAGIASFAIYAFSGAWNTMLLGASGAVFALLLAFGVLYPKAMVYLYGIIPIRAPLMVIGYTAIEIVFTLLGAASSVAHLTHLAGFVAGAAYFPVRLGMNPFKRLRER</sequence>
<keyword evidence="4" id="KW-0378">Hydrolase</keyword>
<proteinExistence type="inferred from homology"/>
<dbReference type="Pfam" id="PF01694">
    <property type="entry name" value="Rhomboid"/>
    <property type="match status" value="1"/>
</dbReference>
<dbReference type="SUPFAM" id="SSF144091">
    <property type="entry name" value="Rhomboid-like"/>
    <property type="match status" value="1"/>
</dbReference>
<evidence type="ECO:0000256" key="6">
    <source>
        <dbReference type="ARBA" id="ARBA00023136"/>
    </source>
</evidence>
<feature type="transmembrane region" description="Helical" evidence="7">
    <location>
        <begin position="122"/>
        <end position="142"/>
    </location>
</feature>
<keyword evidence="6 7" id="KW-0472">Membrane</keyword>
<gene>
    <name evidence="9" type="ORF">SPIROBIBN47_210203</name>
</gene>
<protein>
    <submittedName>
        <fullName evidence="9">Rhomboid family protein</fullName>
    </submittedName>
</protein>
<evidence type="ECO:0000256" key="7">
    <source>
        <dbReference type="SAM" id="Phobius"/>
    </source>
</evidence>
<dbReference type="GO" id="GO:0016020">
    <property type="term" value="C:membrane"/>
    <property type="evidence" value="ECO:0007669"/>
    <property type="project" value="UniProtKB-SubCell"/>
</dbReference>
<evidence type="ECO:0000256" key="3">
    <source>
        <dbReference type="ARBA" id="ARBA00022692"/>
    </source>
</evidence>
<dbReference type="Gene3D" id="1.20.1540.10">
    <property type="entry name" value="Rhomboid-like"/>
    <property type="match status" value="1"/>
</dbReference>
<accession>A0A3P3XHU7</accession>
<name>A0A3P3XHU7_9SPIR</name>
<dbReference type="PANTHER" id="PTHR43731:SF14">
    <property type="entry name" value="PRESENILIN-ASSOCIATED RHOMBOID-LIKE PROTEIN, MITOCHONDRIAL"/>
    <property type="match status" value="1"/>
</dbReference>
<evidence type="ECO:0000256" key="2">
    <source>
        <dbReference type="ARBA" id="ARBA00009045"/>
    </source>
</evidence>
<reference evidence="9" key="1">
    <citation type="submission" date="2017-02" db="EMBL/GenBank/DDBJ databases">
        <authorList>
            <person name="Regsiter A."/>
            <person name="William W."/>
        </authorList>
    </citation>
    <scope>NUCLEOTIDE SEQUENCE</scope>
    <source>
        <strain evidence="9">Bib</strain>
    </source>
</reference>
<evidence type="ECO:0000256" key="1">
    <source>
        <dbReference type="ARBA" id="ARBA00004141"/>
    </source>
</evidence>
<comment type="subcellular location">
    <subcellularLocation>
        <location evidence="1">Membrane</location>
        <topology evidence="1">Multi-pass membrane protein</topology>
    </subcellularLocation>
</comment>
<evidence type="ECO:0000256" key="5">
    <source>
        <dbReference type="ARBA" id="ARBA00022989"/>
    </source>
</evidence>
<organism evidence="9">
    <name type="scientific">uncultured spirochete</name>
    <dbReference type="NCBI Taxonomy" id="156406"/>
    <lineage>
        <taxon>Bacteria</taxon>
        <taxon>Pseudomonadati</taxon>
        <taxon>Spirochaetota</taxon>
        <taxon>Spirochaetia</taxon>
        <taxon>Spirochaetales</taxon>
        <taxon>environmental samples</taxon>
    </lineage>
</organism>
<dbReference type="EMBL" id="FWDM01000014">
    <property type="protein sequence ID" value="SLM12078.1"/>
    <property type="molecule type" value="Genomic_DNA"/>
</dbReference>
<feature type="transmembrane region" description="Helical" evidence="7">
    <location>
        <begin position="94"/>
        <end position="116"/>
    </location>
</feature>
<dbReference type="AlphaFoldDB" id="A0A3P3XHU7"/>
<dbReference type="InterPro" id="IPR035952">
    <property type="entry name" value="Rhomboid-like_sf"/>
</dbReference>
<dbReference type="InterPro" id="IPR022764">
    <property type="entry name" value="Peptidase_S54_rhomboid_dom"/>
</dbReference>
<feature type="transmembrane region" description="Helical" evidence="7">
    <location>
        <begin position="59"/>
        <end position="82"/>
    </location>
</feature>
<feature type="transmembrane region" description="Helical" evidence="7">
    <location>
        <begin position="182"/>
        <end position="201"/>
    </location>
</feature>
<keyword evidence="3 7" id="KW-0812">Transmembrane</keyword>
<dbReference type="PANTHER" id="PTHR43731">
    <property type="entry name" value="RHOMBOID PROTEASE"/>
    <property type="match status" value="1"/>
</dbReference>
<feature type="transmembrane region" description="Helical" evidence="7">
    <location>
        <begin position="154"/>
        <end position="176"/>
    </location>
</feature>
<dbReference type="GO" id="GO:0004252">
    <property type="term" value="F:serine-type endopeptidase activity"/>
    <property type="evidence" value="ECO:0007669"/>
    <property type="project" value="InterPro"/>
</dbReference>
<dbReference type="InterPro" id="IPR050925">
    <property type="entry name" value="Rhomboid_protease_S54"/>
</dbReference>
<evidence type="ECO:0000256" key="4">
    <source>
        <dbReference type="ARBA" id="ARBA00022801"/>
    </source>
</evidence>